<dbReference type="EMBL" id="JAHSTP010000003">
    <property type="protein sequence ID" value="MBZ6151543.1"/>
    <property type="molecule type" value="Genomic_DNA"/>
</dbReference>
<evidence type="ECO:0000256" key="1">
    <source>
        <dbReference type="ARBA" id="ARBA00023002"/>
    </source>
</evidence>
<feature type="domain" description="Luciferase-like" evidence="2">
    <location>
        <begin position="11"/>
        <end position="288"/>
    </location>
</feature>
<dbReference type="SUPFAM" id="SSF51679">
    <property type="entry name" value="Bacterial luciferase-like"/>
    <property type="match status" value="1"/>
</dbReference>
<dbReference type="RefSeq" id="WP_224219935.1">
    <property type="nucleotide sequence ID" value="NZ_JAHSST010000003.1"/>
</dbReference>
<dbReference type="PANTHER" id="PTHR43244">
    <property type="match status" value="1"/>
</dbReference>
<keyword evidence="4" id="KW-1185">Reference proteome</keyword>
<dbReference type="Pfam" id="PF00296">
    <property type="entry name" value="Bac_luciferase"/>
    <property type="match status" value="1"/>
</dbReference>
<gene>
    <name evidence="3" type="ORF">KVH32_10210</name>
</gene>
<keyword evidence="1" id="KW-0560">Oxidoreductase</keyword>
<dbReference type="InterPro" id="IPR036661">
    <property type="entry name" value="Luciferase-like_sf"/>
</dbReference>
<dbReference type="InterPro" id="IPR011251">
    <property type="entry name" value="Luciferase-like_dom"/>
</dbReference>
<dbReference type="InterPro" id="IPR050564">
    <property type="entry name" value="F420-G6PD/mer"/>
</dbReference>
<organism evidence="3 4">
    <name type="scientific">Streptomyces olivaceus</name>
    <dbReference type="NCBI Taxonomy" id="47716"/>
    <lineage>
        <taxon>Bacteria</taxon>
        <taxon>Bacillati</taxon>
        <taxon>Actinomycetota</taxon>
        <taxon>Actinomycetes</taxon>
        <taxon>Kitasatosporales</taxon>
        <taxon>Streptomycetaceae</taxon>
        <taxon>Streptomyces</taxon>
    </lineage>
</organism>
<dbReference type="Gene3D" id="3.20.20.30">
    <property type="entry name" value="Luciferase-like domain"/>
    <property type="match status" value="1"/>
</dbReference>
<proteinExistence type="predicted"/>
<dbReference type="PANTHER" id="PTHR43244:SF1">
    <property type="entry name" value="5,10-METHYLENETETRAHYDROMETHANOPTERIN REDUCTASE"/>
    <property type="match status" value="1"/>
</dbReference>
<evidence type="ECO:0000313" key="4">
    <source>
        <dbReference type="Proteomes" id="UP000758701"/>
    </source>
</evidence>
<dbReference type="Proteomes" id="UP000758701">
    <property type="component" value="Unassembled WGS sequence"/>
</dbReference>
<evidence type="ECO:0000259" key="2">
    <source>
        <dbReference type="Pfam" id="PF00296"/>
    </source>
</evidence>
<comment type="caution">
    <text evidence="3">The sequence shown here is derived from an EMBL/GenBank/DDBJ whole genome shotgun (WGS) entry which is preliminary data.</text>
</comment>
<name>A0ABS7W241_STROV</name>
<reference evidence="3 4" key="1">
    <citation type="submission" date="2021-06" db="EMBL/GenBank/DDBJ databases">
        <title>Ecological speciation of a Streptomyces species isolated from different habitats and geographic origins.</title>
        <authorList>
            <person name="Wang J."/>
        </authorList>
    </citation>
    <scope>NUCLEOTIDE SEQUENCE [LARGE SCALE GENOMIC DNA]</scope>
    <source>
        <strain evidence="3 4">FXJ8.012</strain>
    </source>
</reference>
<protein>
    <submittedName>
        <fullName evidence="3">LLM class flavin-dependent oxidoreductase</fullName>
    </submittedName>
</protein>
<accession>A0ABS7W241</accession>
<sequence>MKYSILLPVTPARPEQAVLFANLVQWTAAERLWQGQSLVLDSHHLATWLAGIGVRVPMGFGVSLMPLRSPYQAAFEARSVALATGHPVVAGFGPGPVSFQQAVLGRPYARPLQASREYATVVRRLVSGADAAVEGQYFSVAARLLKRPAPPVEVGLGVLRPKMAALAGEVADRAITWLLPAAHLAGTVIPAVRGADRTLGTPARTTAIVPVAVARQGRDATALAEATCGNHLKAAHYQDALRKAGIPVSERGDAQDAALVVDAGAFLYGTEDQIHERLAEFAAAGVDEVVLNTTGVAQLHGPKAAAQDLLQLLGGVRGGSAAEAGPVL</sequence>
<evidence type="ECO:0000313" key="3">
    <source>
        <dbReference type="EMBL" id="MBZ6151543.1"/>
    </source>
</evidence>